<dbReference type="PANTHER" id="PTHR31293">
    <property type="entry name" value="RNI-LIKE SUPERFAMILY PROTEIN"/>
    <property type="match status" value="1"/>
</dbReference>
<proteinExistence type="predicted"/>
<dbReference type="InterPro" id="IPR001810">
    <property type="entry name" value="F-box_dom"/>
</dbReference>
<evidence type="ECO:0000313" key="3">
    <source>
        <dbReference type="Proteomes" id="UP001210211"/>
    </source>
</evidence>
<dbReference type="AlphaFoldDB" id="A0AAD5ZC34"/>
<dbReference type="CDD" id="cd22160">
    <property type="entry name" value="F-box_AtFBL13-like"/>
    <property type="match status" value="1"/>
</dbReference>
<sequence>MTGTDRISELHDSIITHILSYLPTKEAVQTQRLSKRWRNVWAFVPVLDFDNGNFSSDDIFLFRPYTAYVQAKFVEFIDAVLASRQVQLVDRFSLVWEYQANYVHSQSHVLR</sequence>
<evidence type="ECO:0000259" key="1">
    <source>
        <dbReference type="Pfam" id="PF00646"/>
    </source>
</evidence>
<feature type="domain" description="F-box" evidence="1">
    <location>
        <begin position="7"/>
        <end position="42"/>
    </location>
</feature>
<reference evidence="2 3" key="1">
    <citation type="journal article" date="2022" name="Cell">
        <title>Repeat-based holocentromeres influence genome architecture and karyotype evolution.</title>
        <authorList>
            <person name="Hofstatter P.G."/>
            <person name="Thangavel G."/>
            <person name="Lux T."/>
            <person name="Neumann P."/>
            <person name="Vondrak T."/>
            <person name="Novak P."/>
            <person name="Zhang M."/>
            <person name="Costa L."/>
            <person name="Castellani M."/>
            <person name="Scott A."/>
            <person name="Toegelov H."/>
            <person name="Fuchs J."/>
            <person name="Mata-Sucre Y."/>
            <person name="Dias Y."/>
            <person name="Vanzela A.L.L."/>
            <person name="Huettel B."/>
            <person name="Almeida C.C.S."/>
            <person name="Simkova H."/>
            <person name="Souza G."/>
            <person name="Pedrosa-Harand A."/>
            <person name="Macas J."/>
            <person name="Mayer K.F.X."/>
            <person name="Houben A."/>
            <person name="Marques A."/>
        </authorList>
    </citation>
    <scope>NUCLEOTIDE SEQUENCE [LARGE SCALE GENOMIC DNA]</scope>
    <source>
        <strain evidence="2">RhyTen1mFocal</strain>
    </source>
</reference>
<accession>A0AAD5ZC34</accession>
<evidence type="ECO:0000313" key="2">
    <source>
        <dbReference type="EMBL" id="KAJ3690763.1"/>
    </source>
</evidence>
<dbReference type="InterPro" id="IPR036047">
    <property type="entry name" value="F-box-like_dom_sf"/>
</dbReference>
<keyword evidence="3" id="KW-1185">Reference proteome</keyword>
<dbReference type="Pfam" id="PF00646">
    <property type="entry name" value="F-box"/>
    <property type="match status" value="1"/>
</dbReference>
<protein>
    <recommendedName>
        <fullName evidence="1">F-box domain-containing protein</fullName>
    </recommendedName>
</protein>
<gene>
    <name evidence="2" type="ORF">LUZ61_019927</name>
</gene>
<dbReference type="InterPro" id="IPR053781">
    <property type="entry name" value="F-box_AtFBL13-like"/>
</dbReference>
<organism evidence="2 3">
    <name type="scientific">Rhynchospora tenuis</name>
    <dbReference type="NCBI Taxonomy" id="198213"/>
    <lineage>
        <taxon>Eukaryota</taxon>
        <taxon>Viridiplantae</taxon>
        <taxon>Streptophyta</taxon>
        <taxon>Embryophyta</taxon>
        <taxon>Tracheophyta</taxon>
        <taxon>Spermatophyta</taxon>
        <taxon>Magnoliopsida</taxon>
        <taxon>Liliopsida</taxon>
        <taxon>Poales</taxon>
        <taxon>Cyperaceae</taxon>
        <taxon>Cyperoideae</taxon>
        <taxon>Rhynchosporeae</taxon>
        <taxon>Rhynchospora</taxon>
    </lineage>
</organism>
<dbReference type="Proteomes" id="UP001210211">
    <property type="component" value="Unassembled WGS sequence"/>
</dbReference>
<dbReference type="InterPro" id="IPR055294">
    <property type="entry name" value="FBL60-like"/>
</dbReference>
<dbReference type="PANTHER" id="PTHR31293:SF12">
    <property type="entry name" value="RNI-LIKE SUPERFAMILY PROTEIN"/>
    <property type="match status" value="1"/>
</dbReference>
<dbReference type="SUPFAM" id="SSF81383">
    <property type="entry name" value="F-box domain"/>
    <property type="match status" value="1"/>
</dbReference>
<comment type="caution">
    <text evidence="2">The sequence shown here is derived from an EMBL/GenBank/DDBJ whole genome shotgun (WGS) entry which is preliminary data.</text>
</comment>
<dbReference type="EMBL" id="JAMRDG010000002">
    <property type="protein sequence ID" value="KAJ3690763.1"/>
    <property type="molecule type" value="Genomic_DNA"/>
</dbReference>
<dbReference type="Gene3D" id="1.20.1280.50">
    <property type="match status" value="1"/>
</dbReference>
<name>A0AAD5ZC34_9POAL</name>